<evidence type="ECO:0000313" key="3">
    <source>
        <dbReference type="Proteomes" id="UP000054845"/>
    </source>
</evidence>
<protein>
    <recommendedName>
        <fullName evidence="4">Transmembrane protein</fullName>
    </recommendedName>
</protein>
<name>A0A0P1B9B7_9BASI</name>
<keyword evidence="1" id="KW-1133">Transmembrane helix</keyword>
<evidence type="ECO:0000256" key="1">
    <source>
        <dbReference type="SAM" id="Phobius"/>
    </source>
</evidence>
<reference evidence="2 3" key="1">
    <citation type="submission" date="2014-09" db="EMBL/GenBank/DDBJ databases">
        <authorList>
            <person name="Magalhaes I.L.F."/>
            <person name="Oliveira U."/>
            <person name="Santos F.R."/>
            <person name="Vidigal T.H.D.A."/>
            <person name="Brescovit A.D."/>
            <person name="Santos A.J."/>
        </authorList>
    </citation>
    <scope>NUCLEOTIDE SEQUENCE [LARGE SCALE GENOMIC DNA]</scope>
</reference>
<accession>A0A0P1B9B7</accession>
<dbReference type="OrthoDB" id="2545226at2759"/>
<proteinExistence type="predicted"/>
<evidence type="ECO:0008006" key="4">
    <source>
        <dbReference type="Google" id="ProtNLM"/>
    </source>
</evidence>
<sequence length="344" mass="37771">MDVGPTSLQIARNFSTRTAAQIAFAPAAAASIAPGPNVSKAAKSKGTKRVQQVISAAGASANSASIAAAPVGRATPGVVVPAHREIVIFRGPTKYKLWLSFFIASVIFGSGLGSAVLVFDSFHTQYPFVQLRKREDERPKVAALGTRVFLSFCLSAGSAFLSSLIIVGACRTVTVLKLRPDARQVVIRTAAPGFCGLIPRSLGIGPLGRLLRAQGFHLTRCNRERIVPLGEVYRARNSPFAPEAKFESSGDLRVTPNMAFNYQYELGGGKLPTRQDYPSFWQYIWQRFRCSLRGKTEWQDMPLEERFENVPTANGPPIARRLDPKEPWFADRKAFHNLFPRPPR</sequence>
<keyword evidence="1" id="KW-0812">Transmembrane</keyword>
<organism evidence="2 3">
    <name type="scientific">Ceraceosorus bombacis</name>
    <dbReference type="NCBI Taxonomy" id="401625"/>
    <lineage>
        <taxon>Eukaryota</taxon>
        <taxon>Fungi</taxon>
        <taxon>Dikarya</taxon>
        <taxon>Basidiomycota</taxon>
        <taxon>Ustilaginomycotina</taxon>
        <taxon>Exobasidiomycetes</taxon>
        <taxon>Ceraceosorales</taxon>
        <taxon>Ceraceosoraceae</taxon>
        <taxon>Ceraceosorus</taxon>
    </lineage>
</organism>
<dbReference type="AlphaFoldDB" id="A0A0P1B9B7"/>
<feature type="transmembrane region" description="Helical" evidence="1">
    <location>
        <begin position="97"/>
        <end position="119"/>
    </location>
</feature>
<keyword evidence="3" id="KW-1185">Reference proteome</keyword>
<dbReference type="EMBL" id="CCYA01000065">
    <property type="protein sequence ID" value="CEH11704.1"/>
    <property type="molecule type" value="Genomic_DNA"/>
</dbReference>
<feature type="transmembrane region" description="Helical" evidence="1">
    <location>
        <begin position="148"/>
        <end position="170"/>
    </location>
</feature>
<evidence type="ECO:0000313" key="2">
    <source>
        <dbReference type="EMBL" id="CEH11704.1"/>
    </source>
</evidence>
<dbReference type="Proteomes" id="UP000054845">
    <property type="component" value="Unassembled WGS sequence"/>
</dbReference>
<keyword evidence="1" id="KW-0472">Membrane</keyword>